<dbReference type="InterPro" id="IPR056179">
    <property type="entry name" value="DHQS_C"/>
</dbReference>
<dbReference type="PANTHER" id="PTHR43622">
    <property type="entry name" value="3-DEHYDROQUINATE SYNTHASE"/>
    <property type="match status" value="1"/>
</dbReference>
<name>A0A0D6JCJ5_9HYPH</name>
<dbReference type="KEGG" id="fil:BN1229_v1_0769"/>
<feature type="binding site" evidence="19">
    <location>
        <position position="166"/>
    </location>
    <ligand>
        <name>NAD(+)</name>
        <dbReference type="ChEBI" id="CHEBI:57540"/>
    </ligand>
</feature>
<feature type="binding site" evidence="19">
    <location>
        <position position="157"/>
    </location>
    <ligand>
        <name>NAD(+)</name>
        <dbReference type="ChEBI" id="CHEBI:57540"/>
    </ligand>
</feature>
<evidence type="ECO:0000256" key="6">
    <source>
        <dbReference type="ARBA" id="ARBA00004661"/>
    </source>
</evidence>
<keyword evidence="12 19" id="KW-0479">Metal-binding</keyword>
<comment type="caution">
    <text evidence="19">Lacks conserved residue(s) required for the propagation of feature annotation.</text>
</comment>
<keyword evidence="14 19" id="KW-0862">Zinc</keyword>
<feature type="binding site" evidence="19">
    <location>
        <position position="262"/>
    </location>
    <ligand>
        <name>Zn(2+)</name>
        <dbReference type="ChEBI" id="CHEBI:29105"/>
    </ligand>
</feature>
<keyword evidence="16 19" id="KW-0057">Aromatic amino acid biosynthesis</keyword>
<dbReference type="GO" id="GO:0003856">
    <property type="term" value="F:3-dehydroquinate synthase activity"/>
    <property type="evidence" value="ECO:0007669"/>
    <property type="project" value="UniProtKB-UniRule"/>
</dbReference>
<dbReference type="Pfam" id="PF01761">
    <property type="entry name" value="DHQ_synthase"/>
    <property type="match status" value="1"/>
</dbReference>
<dbReference type="GO" id="GO:0008652">
    <property type="term" value="P:amino acid biosynthetic process"/>
    <property type="evidence" value="ECO:0007669"/>
    <property type="project" value="UniProtKB-KW"/>
</dbReference>
<feature type="binding site" evidence="19">
    <location>
        <begin position="144"/>
        <end position="145"/>
    </location>
    <ligand>
        <name>NAD(+)</name>
        <dbReference type="ChEBI" id="CHEBI:57540"/>
    </ligand>
</feature>
<dbReference type="RefSeq" id="WP_046476723.1">
    <property type="nucleotide sequence ID" value="NZ_LN829118.1"/>
</dbReference>
<evidence type="ECO:0000256" key="15">
    <source>
        <dbReference type="ARBA" id="ARBA00023027"/>
    </source>
</evidence>
<evidence type="ECO:0000256" key="3">
    <source>
        <dbReference type="ARBA" id="ARBA00001947"/>
    </source>
</evidence>
<evidence type="ECO:0000256" key="11">
    <source>
        <dbReference type="ARBA" id="ARBA00022605"/>
    </source>
</evidence>
<keyword evidence="11 19" id="KW-0028">Amino-acid biosynthesis</keyword>
<feature type="binding site" evidence="19">
    <location>
        <position position="199"/>
    </location>
    <ligand>
        <name>Zn(2+)</name>
        <dbReference type="ChEBI" id="CHEBI:29105"/>
    </ligand>
</feature>
<comment type="similarity">
    <text evidence="7 19">Belongs to the sugar phosphate cyclases superfamily. Dehydroquinate synthase family.</text>
</comment>
<dbReference type="InterPro" id="IPR030963">
    <property type="entry name" value="DHQ_synth_fam"/>
</dbReference>
<evidence type="ECO:0000256" key="9">
    <source>
        <dbReference type="ARBA" id="ARBA00017684"/>
    </source>
</evidence>
<dbReference type="InterPro" id="IPR030960">
    <property type="entry name" value="DHQS/DOIS_N"/>
</dbReference>
<keyword evidence="18 19" id="KW-0170">Cobalt</keyword>
<dbReference type="Proteomes" id="UP000033187">
    <property type="component" value="Chromosome 1"/>
</dbReference>
<dbReference type="NCBIfam" id="TIGR01357">
    <property type="entry name" value="aroB"/>
    <property type="match status" value="1"/>
</dbReference>
<evidence type="ECO:0000256" key="16">
    <source>
        <dbReference type="ARBA" id="ARBA00023141"/>
    </source>
</evidence>
<evidence type="ECO:0000256" key="5">
    <source>
        <dbReference type="ARBA" id="ARBA00004496"/>
    </source>
</evidence>
<dbReference type="PIRSF" id="PIRSF001455">
    <property type="entry name" value="DHQ_synth"/>
    <property type="match status" value="1"/>
</dbReference>
<evidence type="ECO:0000256" key="18">
    <source>
        <dbReference type="ARBA" id="ARBA00023285"/>
    </source>
</evidence>
<comment type="function">
    <text evidence="4 19">Catalyzes the conversion of 3-deoxy-D-arabino-heptulosonate 7-phosphate (DAHP) to dehydroquinate (DHQ).</text>
</comment>
<comment type="cofactor">
    <cofactor evidence="2 19">
        <name>NAD(+)</name>
        <dbReference type="ChEBI" id="CHEBI:57540"/>
    </cofactor>
</comment>
<comment type="subcellular location">
    <subcellularLocation>
        <location evidence="5 19">Cytoplasm</location>
    </subcellularLocation>
</comment>
<evidence type="ECO:0000256" key="19">
    <source>
        <dbReference type="HAMAP-Rule" id="MF_00110"/>
    </source>
</evidence>
<evidence type="ECO:0000259" key="21">
    <source>
        <dbReference type="Pfam" id="PF24621"/>
    </source>
</evidence>
<evidence type="ECO:0000313" key="23">
    <source>
        <dbReference type="Proteomes" id="UP000033187"/>
    </source>
</evidence>
<dbReference type="Pfam" id="PF24621">
    <property type="entry name" value="DHQS_C"/>
    <property type="match status" value="1"/>
</dbReference>
<dbReference type="UniPathway" id="UPA00053">
    <property type="reaction ID" value="UER00085"/>
</dbReference>
<feature type="binding site" evidence="19">
    <location>
        <position position="280"/>
    </location>
    <ligand>
        <name>Zn(2+)</name>
        <dbReference type="ChEBI" id="CHEBI:29105"/>
    </ligand>
</feature>
<dbReference type="KEGG" id="fiy:BN1229_v1_0774"/>
<evidence type="ECO:0000256" key="7">
    <source>
        <dbReference type="ARBA" id="ARBA00005412"/>
    </source>
</evidence>
<comment type="cofactor">
    <cofactor evidence="19">
        <name>Co(2+)</name>
        <dbReference type="ChEBI" id="CHEBI:48828"/>
    </cofactor>
    <cofactor evidence="19">
        <name>Zn(2+)</name>
        <dbReference type="ChEBI" id="CHEBI:29105"/>
    </cofactor>
    <text evidence="19">Binds 1 divalent metal cation per subunit. Can use either Co(2+) or Zn(2+).</text>
</comment>
<evidence type="ECO:0000256" key="8">
    <source>
        <dbReference type="ARBA" id="ARBA00013031"/>
    </source>
</evidence>
<dbReference type="InterPro" id="IPR016037">
    <property type="entry name" value="DHQ_synth_AroB"/>
</dbReference>
<keyword evidence="13 19" id="KW-0547">Nucleotide-binding</keyword>
<organism evidence="22 23">
    <name type="scientific">Candidatus Filomicrobium marinum</name>
    <dbReference type="NCBI Taxonomy" id="1608628"/>
    <lineage>
        <taxon>Bacteria</taxon>
        <taxon>Pseudomonadati</taxon>
        <taxon>Pseudomonadota</taxon>
        <taxon>Alphaproteobacteria</taxon>
        <taxon>Hyphomicrobiales</taxon>
        <taxon>Hyphomicrobiaceae</taxon>
        <taxon>Filomicrobium</taxon>
    </lineage>
</organism>
<dbReference type="PANTHER" id="PTHR43622:SF7">
    <property type="entry name" value="3-DEHYDROQUINATE SYNTHASE, CHLOROPLASTIC"/>
    <property type="match status" value="1"/>
</dbReference>
<evidence type="ECO:0000256" key="17">
    <source>
        <dbReference type="ARBA" id="ARBA00023239"/>
    </source>
</evidence>
<evidence type="ECO:0000256" key="10">
    <source>
        <dbReference type="ARBA" id="ARBA00022490"/>
    </source>
</evidence>
<feature type="domain" description="3-dehydroquinate synthase C-terminal" evidence="21">
    <location>
        <begin position="196"/>
        <end position="346"/>
    </location>
</feature>
<dbReference type="GO" id="GO:0009073">
    <property type="term" value="P:aromatic amino acid family biosynthetic process"/>
    <property type="evidence" value="ECO:0007669"/>
    <property type="project" value="UniProtKB-KW"/>
</dbReference>
<dbReference type="EMBL" id="LN829119">
    <property type="protein sequence ID" value="CPR16357.1"/>
    <property type="molecule type" value="Genomic_DNA"/>
</dbReference>
<dbReference type="OrthoDB" id="9806583at2"/>
<evidence type="ECO:0000256" key="14">
    <source>
        <dbReference type="ARBA" id="ARBA00022833"/>
    </source>
</evidence>
<dbReference type="GO" id="GO:0046872">
    <property type="term" value="F:metal ion binding"/>
    <property type="evidence" value="ECO:0007669"/>
    <property type="project" value="UniProtKB-KW"/>
</dbReference>
<evidence type="ECO:0000259" key="20">
    <source>
        <dbReference type="Pfam" id="PF01761"/>
    </source>
</evidence>
<evidence type="ECO:0000256" key="4">
    <source>
        <dbReference type="ARBA" id="ARBA00003485"/>
    </source>
</evidence>
<evidence type="ECO:0000313" key="22">
    <source>
        <dbReference type="EMBL" id="CPR16357.1"/>
    </source>
</evidence>
<evidence type="ECO:0000256" key="1">
    <source>
        <dbReference type="ARBA" id="ARBA00001393"/>
    </source>
</evidence>
<feature type="domain" description="3-dehydroquinate synthase N-terminal" evidence="20">
    <location>
        <begin position="82"/>
        <end position="194"/>
    </location>
</feature>
<accession>A0A0D6JCJ5</accession>
<feature type="binding site" evidence="19">
    <location>
        <begin position="120"/>
        <end position="124"/>
    </location>
    <ligand>
        <name>NAD(+)</name>
        <dbReference type="ChEBI" id="CHEBI:57540"/>
    </ligand>
</feature>
<dbReference type="GO" id="GO:0000166">
    <property type="term" value="F:nucleotide binding"/>
    <property type="evidence" value="ECO:0007669"/>
    <property type="project" value="UniProtKB-KW"/>
</dbReference>
<dbReference type="GO" id="GO:0005737">
    <property type="term" value="C:cytoplasm"/>
    <property type="evidence" value="ECO:0007669"/>
    <property type="project" value="UniProtKB-SubCell"/>
</dbReference>
<protein>
    <recommendedName>
        <fullName evidence="9 19">3-dehydroquinate synthase</fullName>
        <shortName evidence="19">DHQS</shortName>
        <ecNumber evidence="8 19">4.2.3.4</ecNumber>
    </recommendedName>
</protein>
<sequence length="385" mass="40623">MPTVVNSLAATQNVSRTVSVALPGRAYDILLGPGQLGQGGRLIAGRLGKGRCGIVTDANVAAYHLGELEASLKAEGRWKGSIVLPAGEASKSFSQLAPLCEQLLEMELERGDMVVALGGGVIGDLAGFAASILRRGVRFVQVPTSLLAQVDSSVGGKTGINTPQGKNLIGTFHQPSLVIIDTDVLETLPDRELRAGYAEVAKYGLLGNADFFDWLEANASKLFDGDLPARLHAIETSVAMKARIVIADEREAGERALLNLGHTFGHALEAWTGYSDRLLHGEGVSIGMCLAFRLSEKLKLCAPGTAARVTAHLAAAGLPTRISDIPGGEMPTPARLLQLMEQDKKVQDGLLTFVLVRGIGQAFVTRDVGRDDVAAFLDENIGAQA</sequence>
<gene>
    <name evidence="19 22" type="primary">aroB</name>
    <name evidence="22" type="ORF">YBN1229_v1_0774</name>
</gene>
<keyword evidence="15 19" id="KW-0520">NAD</keyword>
<dbReference type="InterPro" id="IPR050071">
    <property type="entry name" value="Dehydroquinate_synthase"/>
</dbReference>
<dbReference type="Gene3D" id="3.40.50.1970">
    <property type="match status" value="1"/>
</dbReference>
<evidence type="ECO:0000256" key="13">
    <source>
        <dbReference type="ARBA" id="ARBA00022741"/>
    </source>
</evidence>
<comment type="pathway">
    <text evidence="6 19">Metabolic intermediate biosynthesis; chorismate biosynthesis; chorismate from D-erythrose 4-phosphate and phosphoenolpyruvate: step 2/7.</text>
</comment>
<dbReference type="GO" id="GO:0009423">
    <property type="term" value="P:chorismate biosynthetic process"/>
    <property type="evidence" value="ECO:0007669"/>
    <property type="project" value="UniProtKB-UniRule"/>
</dbReference>
<proteinExistence type="inferred from homology"/>
<evidence type="ECO:0000256" key="2">
    <source>
        <dbReference type="ARBA" id="ARBA00001911"/>
    </source>
</evidence>
<dbReference type="HAMAP" id="MF_00110">
    <property type="entry name" value="DHQ_synthase"/>
    <property type="match status" value="1"/>
</dbReference>
<keyword evidence="17 19" id="KW-0456">Lyase</keyword>
<dbReference type="Gene3D" id="1.20.1090.10">
    <property type="entry name" value="Dehydroquinate synthase-like - alpha domain"/>
    <property type="match status" value="1"/>
</dbReference>
<dbReference type="SUPFAM" id="SSF56796">
    <property type="entry name" value="Dehydroquinate synthase-like"/>
    <property type="match status" value="1"/>
</dbReference>
<comment type="cofactor">
    <cofactor evidence="3">
        <name>Zn(2+)</name>
        <dbReference type="ChEBI" id="CHEBI:29105"/>
    </cofactor>
</comment>
<comment type="catalytic activity">
    <reaction evidence="1 19">
        <text>7-phospho-2-dehydro-3-deoxy-D-arabino-heptonate = 3-dehydroquinate + phosphate</text>
        <dbReference type="Rhea" id="RHEA:21968"/>
        <dbReference type="ChEBI" id="CHEBI:32364"/>
        <dbReference type="ChEBI" id="CHEBI:43474"/>
        <dbReference type="ChEBI" id="CHEBI:58394"/>
        <dbReference type="EC" id="4.2.3.4"/>
    </reaction>
</comment>
<dbReference type="AlphaFoldDB" id="A0A0D6JCJ5"/>
<keyword evidence="10 19" id="KW-0963">Cytoplasm</keyword>
<reference evidence="23" key="1">
    <citation type="submission" date="2015-02" db="EMBL/GenBank/DDBJ databases">
        <authorList>
            <person name="Chooi Y.-H."/>
        </authorList>
    </citation>
    <scope>NUCLEOTIDE SEQUENCE [LARGE SCALE GENOMIC DNA]</scope>
    <source>
        <strain evidence="23">strain Y</strain>
    </source>
</reference>
<dbReference type="EC" id="4.2.3.4" evidence="8 19"/>
<keyword evidence="23" id="KW-1185">Reference proteome</keyword>
<dbReference type="CDD" id="cd08195">
    <property type="entry name" value="DHQS"/>
    <property type="match status" value="1"/>
</dbReference>
<dbReference type="FunFam" id="3.40.50.1970:FF:000007">
    <property type="entry name" value="Pentafunctional AROM polypeptide"/>
    <property type="match status" value="1"/>
</dbReference>
<evidence type="ECO:0000256" key="12">
    <source>
        <dbReference type="ARBA" id="ARBA00022723"/>
    </source>
</evidence>